<evidence type="ECO:0000313" key="3">
    <source>
        <dbReference type="Proteomes" id="UP000233551"/>
    </source>
</evidence>
<reference evidence="2 3" key="1">
    <citation type="submission" date="2017-11" db="EMBL/GenBank/DDBJ databases">
        <title>De-novo sequencing of pomegranate (Punica granatum L.) genome.</title>
        <authorList>
            <person name="Akparov Z."/>
            <person name="Amiraslanov A."/>
            <person name="Hajiyeva S."/>
            <person name="Abbasov M."/>
            <person name="Kaur K."/>
            <person name="Hamwieh A."/>
            <person name="Solovyev V."/>
            <person name="Salamov A."/>
            <person name="Braich B."/>
            <person name="Kosarev P."/>
            <person name="Mahmoud A."/>
            <person name="Hajiyev E."/>
            <person name="Babayeva S."/>
            <person name="Izzatullayeva V."/>
            <person name="Mammadov A."/>
            <person name="Mammadov A."/>
            <person name="Sharifova S."/>
            <person name="Ojaghi J."/>
            <person name="Eynullazada K."/>
            <person name="Bayramov B."/>
            <person name="Abdulazimova A."/>
            <person name="Shahmuradov I."/>
        </authorList>
    </citation>
    <scope>NUCLEOTIDE SEQUENCE [LARGE SCALE GENOMIC DNA]</scope>
    <source>
        <strain evidence="3">cv. AG2017</strain>
        <tissue evidence="2">Leaf</tissue>
    </source>
</reference>
<dbReference type="AlphaFoldDB" id="A0A2I0HUC1"/>
<dbReference type="EMBL" id="PGOL01005404">
    <property type="protein sequence ID" value="PKI35304.1"/>
    <property type="molecule type" value="Genomic_DNA"/>
</dbReference>
<dbReference type="Proteomes" id="UP000233551">
    <property type="component" value="Unassembled WGS sequence"/>
</dbReference>
<comment type="caution">
    <text evidence="2">The sequence shown here is derived from an EMBL/GenBank/DDBJ whole genome shotgun (WGS) entry which is preliminary data.</text>
</comment>
<dbReference type="STRING" id="22663.A0A2I0HUC1"/>
<accession>A0A2I0HUC1</accession>
<feature type="region of interest" description="Disordered" evidence="1">
    <location>
        <begin position="131"/>
        <end position="171"/>
    </location>
</feature>
<organism evidence="2 3">
    <name type="scientific">Punica granatum</name>
    <name type="common">Pomegranate</name>
    <dbReference type="NCBI Taxonomy" id="22663"/>
    <lineage>
        <taxon>Eukaryota</taxon>
        <taxon>Viridiplantae</taxon>
        <taxon>Streptophyta</taxon>
        <taxon>Embryophyta</taxon>
        <taxon>Tracheophyta</taxon>
        <taxon>Spermatophyta</taxon>
        <taxon>Magnoliopsida</taxon>
        <taxon>eudicotyledons</taxon>
        <taxon>Gunneridae</taxon>
        <taxon>Pentapetalae</taxon>
        <taxon>rosids</taxon>
        <taxon>malvids</taxon>
        <taxon>Myrtales</taxon>
        <taxon>Lythraceae</taxon>
        <taxon>Punica</taxon>
    </lineage>
</organism>
<keyword evidence="3" id="KW-1185">Reference proteome</keyword>
<sequence length="171" mass="18614">MPFAASDFATTATGTDFPLNSDITTSSCVDEQGFLPSPEHVDQVNPSTGTFVKARSKVKVLGEVTRHLSKFSSYKERRSEVAQMFGLEGQLEDPQREVDFFFSSCFIVVNMKPSSRTIQCGVHQDIVPAGSAAAEQVRPQTSGLSPEQPRAFPVATEPPPRNTFADKNQGT</sequence>
<protein>
    <submittedName>
        <fullName evidence="2">Uncharacterized protein</fullName>
    </submittedName>
</protein>
<proteinExistence type="predicted"/>
<evidence type="ECO:0000256" key="1">
    <source>
        <dbReference type="SAM" id="MobiDB-lite"/>
    </source>
</evidence>
<gene>
    <name evidence="2" type="ORF">CRG98_044318</name>
</gene>
<evidence type="ECO:0000313" key="2">
    <source>
        <dbReference type="EMBL" id="PKI35304.1"/>
    </source>
</evidence>
<name>A0A2I0HUC1_PUNGR</name>